<gene>
    <name evidence="2" type="ORF">O2N63_05475</name>
</gene>
<name>A0ABT4VZ44_9RHOB</name>
<keyword evidence="3" id="KW-1185">Reference proteome</keyword>
<evidence type="ECO:0000313" key="2">
    <source>
        <dbReference type="EMBL" id="MDA5093536.1"/>
    </source>
</evidence>
<evidence type="ECO:0000256" key="1">
    <source>
        <dbReference type="SAM" id="MobiDB-lite"/>
    </source>
</evidence>
<feature type="compositionally biased region" description="Basic and acidic residues" evidence="1">
    <location>
        <begin position="66"/>
        <end position="85"/>
    </location>
</feature>
<reference evidence="2 3" key="1">
    <citation type="submission" date="2023-01" db="EMBL/GenBank/DDBJ databases">
        <authorList>
            <person name="Yoon J.-W."/>
        </authorList>
    </citation>
    <scope>NUCLEOTIDE SEQUENCE [LARGE SCALE GENOMIC DNA]</scope>
    <source>
        <strain evidence="2 3">KMU-50</strain>
    </source>
</reference>
<sequence length="92" mass="9898">MQLEGGEQIFGWENETMKSFISVLAMSVIVGTAAQGTTVPDEADFVNSWHGVGSDHQNNNEPGDTADDRHNFDDATAGDSDKNPTDKSSQPE</sequence>
<comment type="caution">
    <text evidence="2">The sequence shown here is derived from an EMBL/GenBank/DDBJ whole genome shotgun (WGS) entry which is preliminary data.</text>
</comment>
<accession>A0ABT4VZ44</accession>
<proteinExistence type="predicted"/>
<organism evidence="2 3">
    <name type="scientific">Aliiroseovarius salicola</name>
    <dbReference type="NCBI Taxonomy" id="3009082"/>
    <lineage>
        <taxon>Bacteria</taxon>
        <taxon>Pseudomonadati</taxon>
        <taxon>Pseudomonadota</taxon>
        <taxon>Alphaproteobacteria</taxon>
        <taxon>Rhodobacterales</taxon>
        <taxon>Paracoccaceae</taxon>
        <taxon>Aliiroseovarius</taxon>
    </lineage>
</organism>
<dbReference type="Proteomes" id="UP001528040">
    <property type="component" value="Unassembled WGS sequence"/>
</dbReference>
<protein>
    <submittedName>
        <fullName evidence="2">Uncharacterized protein</fullName>
    </submittedName>
</protein>
<dbReference type="EMBL" id="JAQIIO010000002">
    <property type="protein sequence ID" value="MDA5093536.1"/>
    <property type="molecule type" value="Genomic_DNA"/>
</dbReference>
<dbReference type="RefSeq" id="WP_271053225.1">
    <property type="nucleotide sequence ID" value="NZ_JAQIIO010000002.1"/>
</dbReference>
<evidence type="ECO:0000313" key="3">
    <source>
        <dbReference type="Proteomes" id="UP001528040"/>
    </source>
</evidence>
<feature type="region of interest" description="Disordered" evidence="1">
    <location>
        <begin position="45"/>
        <end position="92"/>
    </location>
</feature>